<feature type="transmembrane region" description="Helical" evidence="1">
    <location>
        <begin position="44"/>
        <end position="64"/>
    </location>
</feature>
<comment type="caution">
    <text evidence="3">The sequence shown here is derived from an EMBL/GenBank/DDBJ whole genome shotgun (WGS) entry which is preliminary data.</text>
</comment>
<sequence length="304" mass="33931">MSLTNLIVFLCSTAMVTANPIETVKLFVRQSSPTLFNSTTAYDRLGEFMLFLTLAMDLATIVTTTTRKNRYMAMGLFVLVNMYYFLVMIIHCNDVSSDISAFLGVLASLFWWAGATTIAFYEFVQFIAIMKAVRPSQAYIAEGLRVVIMLGIFITGFLLLLDYSTAYNIQLPEIFSNLTLVNLIQCAVCIPRLLSTFWILYVLKDIARITDGVVRKLGKNYIRISGIQIVNGLVGLAMMFPALNQDSRFVSLVGSIVEILLHYSICHMLAAELANNSSEDGTTSYKDQKTTAMYNAYFSQSQGP</sequence>
<organism evidence="3 4">
    <name type="scientific">Boothiomyces macroporosus</name>
    <dbReference type="NCBI Taxonomy" id="261099"/>
    <lineage>
        <taxon>Eukaryota</taxon>
        <taxon>Fungi</taxon>
        <taxon>Fungi incertae sedis</taxon>
        <taxon>Chytridiomycota</taxon>
        <taxon>Chytridiomycota incertae sedis</taxon>
        <taxon>Chytridiomycetes</taxon>
        <taxon>Rhizophydiales</taxon>
        <taxon>Terramycetaceae</taxon>
        <taxon>Boothiomyces</taxon>
    </lineage>
</organism>
<feature type="transmembrane region" description="Helical" evidence="1">
    <location>
        <begin position="144"/>
        <end position="161"/>
    </location>
</feature>
<feature type="chain" id="PRO_5041970086" evidence="2">
    <location>
        <begin position="19"/>
        <end position="304"/>
    </location>
</feature>
<proteinExistence type="predicted"/>
<feature type="transmembrane region" description="Helical" evidence="1">
    <location>
        <begin position="181"/>
        <end position="203"/>
    </location>
</feature>
<feature type="transmembrane region" description="Helical" evidence="1">
    <location>
        <begin position="71"/>
        <end position="90"/>
    </location>
</feature>
<evidence type="ECO:0000256" key="1">
    <source>
        <dbReference type="SAM" id="Phobius"/>
    </source>
</evidence>
<feature type="signal peptide" evidence="2">
    <location>
        <begin position="1"/>
        <end position="18"/>
    </location>
</feature>
<keyword evidence="1" id="KW-1133">Transmembrane helix</keyword>
<keyword evidence="4" id="KW-1185">Reference proteome</keyword>
<dbReference type="EMBL" id="JADGKB010000034">
    <property type="protein sequence ID" value="KAJ3257823.1"/>
    <property type="molecule type" value="Genomic_DNA"/>
</dbReference>
<name>A0AAD5UGV4_9FUNG</name>
<protein>
    <submittedName>
        <fullName evidence="3">Uncharacterized protein</fullName>
    </submittedName>
</protein>
<evidence type="ECO:0000313" key="3">
    <source>
        <dbReference type="EMBL" id="KAJ3257823.1"/>
    </source>
</evidence>
<feature type="transmembrane region" description="Helical" evidence="1">
    <location>
        <begin position="102"/>
        <end position="124"/>
    </location>
</feature>
<gene>
    <name evidence="3" type="ORF">HK103_004291</name>
</gene>
<feature type="transmembrane region" description="Helical" evidence="1">
    <location>
        <begin position="224"/>
        <end position="243"/>
    </location>
</feature>
<evidence type="ECO:0000256" key="2">
    <source>
        <dbReference type="SAM" id="SignalP"/>
    </source>
</evidence>
<reference evidence="3" key="1">
    <citation type="submission" date="2020-05" db="EMBL/GenBank/DDBJ databases">
        <title>Phylogenomic resolution of chytrid fungi.</title>
        <authorList>
            <person name="Stajich J.E."/>
            <person name="Amses K."/>
            <person name="Simmons R."/>
            <person name="Seto K."/>
            <person name="Myers J."/>
            <person name="Bonds A."/>
            <person name="Quandt C.A."/>
            <person name="Barry K."/>
            <person name="Liu P."/>
            <person name="Grigoriev I."/>
            <person name="Longcore J.E."/>
            <person name="James T.Y."/>
        </authorList>
    </citation>
    <scope>NUCLEOTIDE SEQUENCE</scope>
    <source>
        <strain evidence="3">PLAUS21</strain>
    </source>
</reference>
<dbReference type="Proteomes" id="UP001210925">
    <property type="component" value="Unassembled WGS sequence"/>
</dbReference>
<evidence type="ECO:0000313" key="4">
    <source>
        <dbReference type="Proteomes" id="UP001210925"/>
    </source>
</evidence>
<dbReference type="AlphaFoldDB" id="A0AAD5UGV4"/>
<keyword evidence="2" id="KW-0732">Signal</keyword>
<keyword evidence="1" id="KW-0472">Membrane</keyword>
<accession>A0AAD5UGV4</accession>
<keyword evidence="1" id="KW-0812">Transmembrane</keyword>